<comment type="subcellular location">
    <subcellularLocation>
        <location evidence="1">Secreted</location>
    </subcellularLocation>
</comment>
<dbReference type="InterPro" id="IPR006530">
    <property type="entry name" value="YD"/>
</dbReference>
<feature type="region of interest" description="Disordered" evidence="6">
    <location>
        <begin position="1819"/>
        <end position="1889"/>
    </location>
</feature>
<dbReference type="NCBIfam" id="TIGR01643">
    <property type="entry name" value="YD_repeat_2x"/>
    <property type="match status" value="1"/>
</dbReference>
<evidence type="ECO:0000256" key="2">
    <source>
        <dbReference type="ARBA" id="ARBA00022525"/>
    </source>
</evidence>
<evidence type="ECO:0000256" key="6">
    <source>
        <dbReference type="SAM" id="MobiDB-lite"/>
    </source>
</evidence>
<evidence type="ECO:0000256" key="5">
    <source>
        <dbReference type="SAM" id="Coils"/>
    </source>
</evidence>
<feature type="signal peptide" evidence="7">
    <location>
        <begin position="1"/>
        <end position="25"/>
    </location>
</feature>
<dbReference type="InterPro" id="IPR028994">
    <property type="entry name" value="Integrin_alpha_N"/>
</dbReference>
<dbReference type="PANTHER" id="PTHR32305:SF15">
    <property type="entry name" value="PROTEIN RHSA-RELATED"/>
    <property type="match status" value="1"/>
</dbReference>
<evidence type="ECO:0000256" key="3">
    <source>
        <dbReference type="ARBA" id="ARBA00022729"/>
    </source>
</evidence>
<dbReference type="Pfam" id="PF05593">
    <property type="entry name" value="RHS_repeat"/>
    <property type="match status" value="2"/>
</dbReference>
<dbReference type="InterPro" id="IPR050708">
    <property type="entry name" value="T6SS_VgrG/RHS"/>
</dbReference>
<evidence type="ECO:0000313" key="10">
    <source>
        <dbReference type="Proteomes" id="UP001595904"/>
    </source>
</evidence>
<feature type="chain" id="PRO_5047028307" evidence="7">
    <location>
        <begin position="26"/>
        <end position="2072"/>
    </location>
</feature>
<evidence type="ECO:0000259" key="8">
    <source>
        <dbReference type="Pfam" id="PF12256"/>
    </source>
</evidence>
<keyword evidence="5" id="KW-0175">Coiled coil</keyword>
<dbReference type="InterPro" id="IPR022045">
    <property type="entry name" value="TcdB_toxin_mid/N"/>
</dbReference>
<evidence type="ECO:0000256" key="4">
    <source>
        <dbReference type="ARBA" id="ARBA00023026"/>
    </source>
</evidence>
<name>A0ABV8SY36_9GAMM</name>
<dbReference type="Gene3D" id="2.130.10.130">
    <property type="entry name" value="Integrin alpha, N-terminal"/>
    <property type="match status" value="1"/>
</dbReference>
<dbReference type="Gene3D" id="2.180.10.10">
    <property type="entry name" value="RHS repeat-associated core"/>
    <property type="match status" value="1"/>
</dbReference>
<dbReference type="InterPro" id="IPR003284">
    <property type="entry name" value="Sal_SpvB"/>
</dbReference>
<dbReference type="PANTHER" id="PTHR32305">
    <property type="match status" value="1"/>
</dbReference>
<dbReference type="NCBIfam" id="TIGR03696">
    <property type="entry name" value="Rhs_assc_core"/>
    <property type="match status" value="1"/>
</dbReference>
<reference evidence="10" key="1">
    <citation type="journal article" date="2019" name="Int. J. Syst. Evol. Microbiol.">
        <title>The Global Catalogue of Microorganisms (GCM) 10K type strain sequencing project: providing services to taxonomists for standard genome sequencing and annotation.</title>
        <authorList>
            <consortium name="The Broad Institute Genomics Platform"/>
            <consortium name="The Broad Institute Genome Sequencing Center for Infectious Disease"/>
            <person name="Wu L."/>
            <person name="Ma J."/>
        </authorList>
    </citation>
    <scope>NUCLEOTIDE SEQUENCE [LARGE SCALE GENOMIC DNA]</scope>
    <source>
        <strain evidence="10">CGMCC 1.10759</strain>
    </source>
</reference>
<dbReference type="Pfam" id="PF12256">
    <property type="entry name" value="TcdB_toxin_midN"/>
    <property type="match status" value="1"/>
</dbReference>
<accession>A0ABV8SY36</accession>
<dbReference type="InterPro" id="IPR013517">
    <property type="entry name" value="FG-GAP"/>
</dbReference>
<feature type="compositionally biased region" description="Pro residues" evidence="6">
    <location>
        <begin position="1825"/>
        <end position="1859"/>
    </location>
</feature>
<dbReference type="SUPFAM" id="SSF69318">
    <property type="entry name" value="Integrin alpha N-terminal domain"/>
    <property type="match status" value="1"/>
</dbReference>
<proteinExistence type="predicted"/>
<evidence type="ECO:0000256" key="7">
    <source>
        <dbReference type="SAM" id="SignalP"/>
    </source>
</evidence>
<dbReference type="EMBL" id="JBHSDU010000014">
    <property type="protein sequence ID" value="MFC4312412.1"/>
    <property type="molecule type" value="Genomic_DNA"/>
</dbReference>
<protein>
    <submittedName>
        <fullName evidence="9">FG-GAP-like repeat-containing protein</fullName>
    </submittedName>
</protein>
<feature type="coiled-coil region" evidence="5">
    <location>
        <begin position="1968"/>
        <end position="2003"/>
    </location>
</feature>
<dbReference type="Pfam" id="PF03534">
    <property type="entry name" value="SpvB"/>
    <property type="match status" value="1"/>
</dbReference>
<evidence type="ECO:0000313" key="9">
    <source>
        <dbReference type="EMBL" id="MFC4312412.1"/>
    </source>
</evidence>
<dbReference type="InterPro" id="IPR031325">
    <property type="entry name" value="RHS_repeat"/>
</dbReference>
<feature type="domain" description="Insecticide toxin TcdB middle/N-terminal" evidence="8">
    <location>
        <begin position="645"/>
        <end position="782"/>
    </location>
</feature>
<sequence length="2072" mass="223522">MISSRARSPFVLLILFLSLASAAFAQTLPVTSTGMTGGSFDVSATGQATYSIPIWSPPGTRGIEPRLALNYSSHAGGGLIGPGWSLSGLSHITRCTRTHEQDGFARAVFLDSSDVFCIDGRRLRLTSGIYGTAGSTYQTEIADFSLTTARDTAGNGPAWFEVKTKEGLILEYGGTSNSRAVLASGTTPYIWAISKIRDRQGNNLVIDYQLESGTLRPTLIQYTQSPAIGATYPYAVQFNYQTRDANDVMVGYVAGGQYLVGSQLTSIDVKAGGVGGTLLRRYRLSYTDSPTTQRSRLASVQECAGTGGTDCLSPTTINYQNGQIGIAAPSISAGSVPAGVARQVADVNGDGRSDIINDITSGSTRTYSVSFASSSGYLAAVSTGISAPLSEVTLLDDFLGNGTLQFLAQSGGYWYLYQWNGSSFSATSAQLQVDPNRVTGTAPGEVNAPNFASADVDGDGLPDLVWAATYNNVRSVYTRLNTSAGGVPSFSTTMTNAYPVPTYFSGLLGNNKFFVAPRLDFNGDQRDDVIMISANTGGQLVTFTSRELISQGTTFATGSDLSGHFSAANALNWNNDACTDLQLNGWISISACNGAIAQQIVLSQGGMAGLDWDGDNRTDIVSTEFNGSIAVRLSQGTSLSAPLPSGLPNGTSISALDYDGDGLHDLMSINSAGAVTIGLHNGAGTPPDLVSSIVDGYGMAFSPTYKTITQSNYGAIYPNAPAIAFPDVKYTHPFYVVDQFSASDGTGGTYTNQFFYWSARKHVRGRGFKGFAARRTLDSRTGMYRYEEYRQDFPYIGRVSADRLLQPNNTTVAESTVNTLQSAPLATTAFNQRYFVYLYQASTNTYEVGGAYNGAQTINTLETNTYDSWGSLLDRVVTTTEIGTGLNTGVVHTSRTYAPSVVNDTANWCLSRPNQVQQINSHSSTGGGAITQTTGYTWDTVNCRLQQEVTEPGSTQWQVTGVYGYDSVGNVNSLTVTPAAGQGQAARTFGVNYGSTGQFPTTITNAKSQVTTFGWDLVRGIRTSITDPNGRVTSLTPDNFNRIVREQRPDGTATDFHMYACSGITTYCGSSDVRTYLEVVVRDTNNAAIRTDVASFDGYGRQRYTYEQLLTGGMSSRISIYNSRGLLQAISMPFIQGSPIWYATLSYDLLGRATSLSRPTSESNPSTYLTQLAYNGLSIVATDPLNRTQTRWVNALGSPVRTVDAAGNDTNYEYDGFGNLLKTRDFYGNETVLTYSNRGFKLTSNDPDMGLWSYSYYPLGELRSKTDAKGQVASFTYDALSRMLTRVEPEGTTTFTYDTQANGIGQPASIVAPGGYQETFSYDNRGRIQNHNTTIDGTTYSYVYGYSALTGLLDSLTYPASYGTPFKAQYDYNYGQLARVKDFAAPTTVFWEALAVDAHSRPIHHQLGNGLSVLRTFDRITGLIDRIDSGFSGSNDRQQLQYTWSPTGNLMSRADLNQGTLNESFTYDALDRLDTVQRNGVQTLNVDYDAIGNITFKSDVGSYAYHATKKHAVTMAGSNTYAYDANGNVTSRNGLTANWYSYNLPAQINGAGGKYARFWYGPTRQRYKQEHHQYEPAEASPRVTLYVGGLFEKVTQSYGGPNDYETVYRHYIFAGGERVASVVRITSAEDGQVSQSHWTAYYAPDHLGSADSEFLQVDGFPPVQNPFARYSNSVFGERRDIDWDGPALDANAPWFNSSNRGFTDHEHLDNLDGLIHMNGRVYDSRVGRFMSADPFVQFPFAGQGLNRYSYALNNPLRYIDPSGFGLFDFFDDLFDGIGSVFSSLGNWLGSAVGWVQWARDFYREGGSGGLRCASNCNRGGSTEANPPPVPRVRPDPPGTTPSPAPPPPRVRPAPDPTLPPADGSLGGVGNSAADTPTGGKGDGKGATQVTPTPACEGAMVTVIGDGVIIPVFTPGLCQSTADAINKGTRDGVLIGSAVVGTYVLPSLGRVVAGQLLRRTVGNQQMTRQERLQEVYRRLETQRATTAEEAQAQLNKTLEAVEDQFSGVPKNPNPGLKPDGRMYVPQADNIKRLADGTIRATTRGNIVEYGPDGSITIIDRATLQIVFQRAGGL</sequence>
<keyword evidence="3 7" id="KW-0732">Signal</keyword>
<keyword evidence="2" id="KW-0964">Secreted</keyword>
<organism evidence="9 10">
    <name type="scientific">Steroidobacter flavus</name>
    <dbReference type="NCBI Taxonomy" id="1842136"/>
    <lineage>
        <taxon>Bacteria</taxon>
        <taxon>Pseudomonadati</taxon>
        <taxon>Pseudomonadota</taxon>
        <taxon>Gammaproteobacteria</taxon>
        <taxon>Steroidobacterales</taxon>
        <taxon>Steroidobacteraceae</taxon>
        <taxon>Steroidobacter</taxon>
    </lineage>
</organism>
<dbReference type="RefSeq" id="WP_380601775.1">
    <property type="nucleotide sequence ID" value="NZ_JBHSDU010000014.1"/>
</dbReference>
<dbReference type="Proteomes" id="UP001595904">
    <property type="component" value="Unassembled WGS sequence"/>
</dbReference>
<comment type="caution">
    <text evidence="9">The sequence shown here is derived from an EMBL/GenBank/DDBJ whole genome shotgun (WGS) entry which is preliminary data.</text>
</comment>
<gene>
    <name evidence="9" type="ORF">ACFPN2_25235</name>
</gene>
<dbReference type="Pfam" id="PF01839">
    <property type="entry name" value="FG-GAP"/>
    <property type="match status" value="1"/>
</dbReference>
<dbReference type="InterPro" id="IPR022385">
    <property type="entry name" value="Rhs_assc_core"/>
</dbReference>
<evidence type="ECO:0000256" key="1">
    <source>
        <dbReference type="ARBA" id="ARBA00004613"/>
    </source>
</evidence>
<keyword evidence="4" id="KW-0843">Virulence</keyword>
<keyword evidence="10" id="KW-1185">Reference proteome</keyword>